<comment type="caution">
    <text evidence="2">The sequence shown here is derived from an EMBL/GenBank/DDBJ whole genome shotgun (WGS) entry which is preliminary data.</text>
</comment>
<sequence length="148" mass="15426">MAPETGTGSGTGTGRRTGDDTRGDRGRTGTATHTGDTGTSDGGPGRSHNGHAGPALVPQERAEELRARLQAAVQSFVDDPERAVREADALLEEAGECVRESLAERRGALRADGATGDRDRDSAGSAGTEERRTALIGYRDLVERLIAA</sequence>
<protein>
    <submittedName>
        <fullName evidence="2">Uncharacterized protein</fullName>
    </submittedName>
</protein>
<dbReference type="AlphaFoldDB" id="A0A7W3XZJ9"/>
<dbReference type="EMBL" id="VKHS01001302">
    <property type="protein sequence ID" value="MBB0232926.1"/>
    <property type="molecule type" value="Genomic_DNA"/>
</dbReference>
<keyword evidence="3" id="KW-1185">Reference proteome</keyword>
<feature type="region of interest" description="Disordered" evidence="1">
    <location>
        <begin position="1"/>
        <end position="61"/>
    </location>
</feature>
<organism evidence="2 3">
    <name type="scientific">Streptomyces calidiresistens</name>
    <dbReference type="NCBI Taxonomy" id="1485586"/>
    <lineage>
        <taxon>Bacteria</taxon>
        <taxon>Bacillati</taxon>
        <taxon>Actinomycetota</taxon>
        <taxon>Actinomycetes</taxon>
        <taxon>Kitasatosporales</taxon>
        <taxon>Streptomycetaceae</taxon>
        <taxon>Streptomyces</taxon>
    </lineage>
</organism>
<feature type="compositionally biased region" description="Basic and acidic residues" evidence="1">
    <location>
        <begin position="16"/>
        <end position="27"/>
    </location>
</feature>
<feature type="region of interest" description="Disordered" evidence="1">
    <location>
        <begin position="105"/>
        <end position="133"/>
    </location>
</feature>
<evidence type="ECO:0000256" key="1">
    <source>
        <dbReference type="SAM" id="MobiDB-lite"/>
    </source>
</evidence>
<feature type="compositionally biased region" description="Low complexity" evidence="1">
    <location>
        <begin position="28"/>
        <end position="39"/>
    </location>
</feature>
<evidence type="ECO:0000313" key="2">
    <source>
        <dbReference type="EMBL" id="MBB0232926.1"/>
    </source>
</evidence>
<proteinExistence type="predicted"/>
<reference evidence="3" key="1">
    <citation type="submission" date="2019-10" db="EMBL/GenBank/DDBJ databases">
        <title>Streptomyces sp. nov., a novel actinobacterium isolated from alkaline environment.</title>
        <authorList>
            <person name="Golinska P."/>
        </authorList>
    </citation>
    <scope>NUCLEOTIDE SEQUENCE [LARGE SCALE GENOMIC DNA]</scope>
    <source>
        <strain evidence="3">DSM 42108</strain>
    </source>
</reference>
<name>A0A7W3XZJ9_9ACTN</name>
<accession>A0A7W3XZJ9</accession>
<evidence type="ECO:0000313" key="3">
    <source>
        <dbReference type="Proteomes" id="UP000530234"/>
    </source>
</evidence>
<dbReference type="Proteomes" id="UP000530234">
    <property type="component" value="Unassembled WGS sequence"/>
</dbReference>
<gene>
    <name evidence="2" type="ORF">FOE67_26410</name>
</gene>